<dbReference type="EnsemblProtists" id="EOD14854">
    <property type="protein sequence ID" value="EOD14854"/>
    <property type="gene ID" value="EMIHUDRAFT_350401"/>
</dbReference>
<keyword evidence="2" id="KW-1185">Reference proteome</keyword>
<dbReference type="RefSeq" id="XP_005767283.1">
    <property type="nucleotide sequence ID" value="XM_005767226.1"/>
</dbReference>
<organism evidence="1 2">
    <name type="scientific">Emiliania huxleyi (strain CCMP1516)</name>
    <dbReference type="NCBI Taxonomy" id="280463"/>
    <lineage>
        <taxon>Eukaryota</taxon>
        <taxon>Haptista</taxon>
        <taxon>Haptophyta</taxon>
        <taxon>Prymnesiophyceae</taxon>
        <taxon>Isochrysidales</taxon>
        <taxon>Noelaerhabdaceae</taxon>
        <taxon>Emiliania</taxon>
    </lineage>
</organism>
<accession>A0A0D3IUB9</accession>
<sequence length="101" mass="11260">MGGSNYDGEDVTDGISVFLPSCFPRTEGEWSMGDAMGESWPRARETRGEAWAEILDCGDEGGSVPRMLQDAWDEKKRSREYLNASEHDCDAKYYAHAFVAS</sequence>
<protein>
    <submittedName>
        <fullName evidence="1">Uncharacterized protein</fullName>
    </submittedName>
</protein>
<evidence type="ECO:0000313" key="1">
    <source>
        <dbReference type="EnsemblProtists" id="EOD14854"/>
    </source>
</evidence>
<evidence type="ECO:0000313" key="2">
    <source>
        <dbReference type="Proteomes" id="UP000013827"/>
    </source>
</evidence>
<reference evidence="1" key="2">
    <citation type="submission" date="2024-10" db="UniProtKB">
        <authorList>
            <consortium name="EnsemblProtists"/>
        </authorList>
    </citation>
    <scope>IDENTIFICATION</scope>
</reference>
<reference evidence="2" key="1">
    <citation type="journal article" date="2013" name="Nature">
        <title>Pan genome of the phytoplankton Emiliania underpins its global distribution.</title>
        <authorList>
            <person name="Read B.A."/>
            <person name="Kegel J."/>
            <person name="Klute M.J."/>
            <person name="Kuo A."/>
            <person name="Lefebvre S.C."/>
            <person name="Maumus F."/>
            <person name="Mayer C."/>
            <person name="Miller J."/>
            <person name="Monier A."/>
            <person name="Salamov A."/>
            <person name="Young J."/>
            <person name="Aguilar M."/>
            <person name="Claverie J.M."/>
            <person name="Frickenhaus S."/>
            <person name="Gonzalez K."/>
            <person name="Herman E.K."/>
            <person name="Lin Y.C."/>
            <person name="Napier J."/>
            <person name="Ogata H."/>
            <person name="Sarno A.F."/>
            <person name="Shmutz J."/>
            <person name="Schroeder D."/>
            <person name="de Vargas C."/>
            <person name="Verret F."/>
            <person name="von Dassow P."/>
            <person name="Valentin K."/>
            <person name="Van de Peer Y."/>
            <person name="Wheeler G."/>
            <person name="Dacks J.B."/>
            <person name="Delwiche C.F."/>
            <person name="Dyhrman S.T."/>
            <person name="Glockner G."/>
            <person name="John U."/>
            <person name="Richards T."/>
            <person name="Worden A.Z."/>
            <person name="Zhang X."/>
            <person name="Grigoriev I.V."/>
            <person name="Allen A.E."/>
            <person name="Bidle K."/>
            <person name="Borodovsky M."/>
            <person name="Bowler C."/>
            <person name="Brownlee C."/>
            <person name="Cock J.M."/>
            <person name="Elias M."/>
            <person name="Gladyshev V.N."/>
            <person name="Groth M."/>
            <person name="Guda C."/>
            <person name="Hadaegh A."/>
            <person name="Iglesias-Rodriguez M.D."/>
            <person name="Jenkins J."/>
            <person name="Jones B.M."/>
            <person name="Lawson T."/>
            <person name="Leese F."/>
            <person name="Lindquist E."/>
            <person name="Lobanov A."/>
            <person name="Lomsadze A."/>
            <person name="Malik S.B."/>
            <person name="Marsh M.E."/>
            <person name="Mackinder L."/>
            <person name="Mock T."/>
            <person name="Mueller-Roeber B."/>
            <person name="Pagarete A."/>
            <person name="Parker M."/>
            <person name="Probert I."/>
            <person name="Quesneville H."/>
            <person name="Raines C."/>
            <person name="Rensing S.A."/>
            <person name="Riano-Pachon D.M."/>
            <person name="Richier S."/>
            <person name="Rokitta S."/>
            <person name="Shiraiwa Y."/>
            <person name="Soanes D.M."/>
            <person name="van der Giezen M."/>
            <person name="Wahlund T.M."/>
            <person name="Williams B."/>
            <person name="Wilson W."/>
            <person name="Wolfe G."/>
            <person name="Wurch L.L."/>
        </authorList>
    </citation>
    <scope>NUCLEOTIDE SEQUENCE</scope>
</reference>
<dbReference type="KEGG" id="ehx:EMIHUDRAFT_350401"/>
<dbReference type="HOGENOM" id="CLU_2297006_0_0_1"/>
<dbReference type="GeneID" id="17260987"/>
<proteinExistence type="predicted"/>
<dbReference type="AlphaFoldDB" id="A0A0D3IUB9"/>
<name>A0A0D3IUB9_EMIH1</name>
<dbReference type="Proteomes" id="UP000013827">
    <property type="component" value="Unassembled WGS sequence"/>
</dbReference>
<dbReference type="PaxDb" id="2903-EOD14854"/>